<evidence type="ECO:0000313" key="5">
    <source>
        <dbReference type="Proteomes" id="UP000029922"/>
    </source>
</evidence>
<evidence type="ECO:0000313" key="3">
    <source>
        <dbReference type="EMBL" id="STQ87042.1"/>
    </source>
</evidence>
<evidence type="ECO:0000313" key="4">
    <source>
        <dbReference type="EMBL" id="TLE00152.1"/>
    </source>
</evidence>
<dbReference type="AlphaFoldDB" id="A0A377PXB1"/>
<dbReference type="EMBL" id="UGJE01000002">
    <property type="protein sequence ID" value="STQ87042.1"/>
    <property type="molecule type" value="Genomic_DNA"/>
</dbReference>
<dbReference type="Proteomes" id="UP000255139">
    <property type="component" value="Unassembled WGS sequence"/>
</dbReference>
<keyword evidence="2" id="KW-1133">Transmembrane helix</keyword>
<sequence length="332" mass="38637">MLKDLLDYKKDNYLTKQKQTLKTKKLLIFGGILDTFNIASFIVDLFNSRNIDFSYIAHKKFIMQRVDEGAIQINGNHYKYNNRNVYPLEEHNLNTDEYTAFIGISLLDFAREELTKYGFSDVQVLDPFSYFHEISYDYFANNFEEFESFYNSLEDSLSKQIMENYFQSRIYGDYKGLMNTANPGYFNKLLTYGNNEVLIDCGAYDGDTALEFIEACPNYAGVYSYEMDIKNLAKLRENAKGKKIVVIPKGVYSKKDTLTFNITHDMCSHITEDKTNNKNKILELEVDSIDNLFYHGNDSIYSKEVATPPPHYNQNGYRRSRARSTKGSRKYN</sequence>
<dbReference type="GO" id="GO:0008168">
    <property type="term" value="F:methyltransferase activity"/>
    <property type="evidence" value="ECO:0007669"/>
    <property type="project" value="UniProtKB-KW"/>
</dbReference>
<gene>
    <name evidence="4" type="ORF">LS73_005545</name>
    <name evidence="3" type="ORF">NCTC12714_01854</name>
</gene>
<dbReference type="RefSeq" id="WP_114985977.1">
    <property type="nucleotide sequence ID" value="NZ_FZML01000027.1"/>
</dbReference>
<feature type="compositionally biased region" description="Basic residues" evidence="1">
    <location>
        <begin position="318"/>
        <end position="332"/>
    </location>
</feature>
<dbReference type="GO" id="GO:0032259">
    <property type="term" value="P:methylation"/>
    <property type="evidence" value="ECO:0007669"/>
    <property type="project" value="UniProtKB-KW"/>
</dbReference>
<accession>A0A377PXB1</accession>
<dbReference type="SUPFAM" id="SSF53335">
    <property type="entry name" value="S-adenosyl-L-methionine-dependent methyltransferases"/>
    <property type="match status" value="1"/>
</dbReference>
<dbReference type="NCBIfam" id="TIGR01444">
    <property type="entry name" value="fkbM_fam"/>
    <property type="match status" value="1"/>
</dbReference>
<protein>
    <submittedName>
        <fullName evidence="4">FkbM family methyltransferase</fullName>
    </submittedName>
    <submittedName>
        <fullName evidence="3">Methyltransferase, FkbM family</fullName>
    </submittedName>
</protein>
<dbReference type="Gene3D" id="3.40.50.150">
    <property type="entry name" value="Vaccinia Virus protein VP39"/>
    <property type="match status" value="1"/>
</dbReference>
<keyword evidence="3" id="KW-0808">Transferase</keyword>
<feature type="transmembrane region" description="Helical" evidence="2">
    <location>
        <begin position="26"/>
        <end position="46"/>
    </location>
</feature>
<keyword evidence="3" id="KW-0489">Methyltransferase</keyword>
<dbReference type="InterPro" id="IPR006342">
    <property type="entry name" value="FkbM_mtfrase"/>
</dbReference>
<dbReference type="OrthoDB" id="5329963at2"/>
<reference evidence="4 5" key="1">
    <citation type="journal article" date="2014" name="Genome Announc.">
        <title>Draft genome sequences of eight enterohepatic helicobacter species isolated from both laboratory and wild rodents.</title>
        <authorList>
            <person name="Sheh A."/>
            <person name="Shen Z."/>
            <person name="Fox J.G."/>
        </authorList>
    </citation>
    <scope>NUCLEOTIDE SEQUENCE [LARGE SCALE GENOMIC DNA]</scope>
    <source>
        <strain evidence="4 5">ST1</strain>
    </source>
</reference>
<evidence type="ECO:0000256" key="2">
    <source>
        <dbReference type="SAM" id="Phobius"/>
    </source>
</evidence>
<dbReference type="EMBL" id="JRPD02000010">
    <property type="protein sequence ID" value="TLE00152.1"/>
    <property type="molecule type" value="Genomic_DNA"/>
</dbReference>
<feature type="region of interest" description="Disordered" evidence="1">
    <location>
        <begin position="304"/>
        <end position="332"/>
    </location>
</feature>
<evidence type="ECO:0000256" key="1">
    <source>
        <dbReference type="SAM" id="MobiDB-lite"/>
    </source>
</evidence>
<reference evidence="3 6" key="2">
    <citation type="submission" date="2018-06" db="EMBL/GenBank/DDBJ databases">
        <authorList>
            <consortium name="Pathogen Informatics"/>
            <person name="Doyle S."/>
        </authorList>
    </citation>
    <scope>NUCLEOTIDE SEQUENCE [LARGE SCALE GENOMIC DNA]</scope>
    <source>
        <strain evidence="3 6">NCTC12714</strain>
    </source>
</reference>
<name>A0A377PXB1_9HELI</name>
<dbReference type="STRING" id="216.LS73_05025"/>
<organism evidence="3 6">
    <name type="scientific">Helicobacter muridarum</name>
    <dbReference type="NCBI Taxonomy" id="216"/>
    <lineage>
        <taxon>Bacteria</taxon>
        <taxon>Pseudomonadati</taxon>
        <taxon>Campylobacterota</taxon>
        <taxon>Epsilonproteobacteria</taxon>
        <taxon>Campylobacterales</taxon>
        <taxon>Helicobacteraceae</taxon>
        <taxon>Helicobacter</taxon>
    </lineage>
</organism>
<keyword evidence="6" id="KW-1185">Reference proteome</keyword>
<dbReference type="Proteomes" id="UP000029922">
    <property type="component" value="Unassembled WGS sequence"/>
</dbReference>
<keyword evidence="2" id="KW-0472">Membrane</keyword>
<dbReference type="InterPro" id="IPR029063">
    <property type="entry name" value="SAM-dependent_MTases_sf"/>
</dbReference>
<keyword evidence="2" id="KW-0812">Transmembrane</keyword>
<evidence type="ECO:0000313" key="6">
    <source>
        <dbReference type="Proteomes" id="UP000255139"/>
    </source>
</evidence>
<proteinExistence type="predicted"/>